<evidence type="ECO:0000313" key="2">
    <source>
        <dbReference type="EMBL" id="OOF93146.1"/>
    </source>
</evidence>
<dbReference type="Proteomes" id="UP000188318">
    <property type="component" value="Unassembled WGS sequence"/>
</dbReference>
<dbReference type="STRING" id="602072.A0A1R3RF79"/>
<dbReference type="PROSITE" id="PS51257">
    <property type="entry name" value="PROKAR_LIPOPROTEIN"/>
    <property type="match status" value="1"/>
</dbReference>
<dbReference type="Gene3D" id="3.30.9.10">
    <property type="entry name" value="D-Amino Acid Oxidase, subunit A, domain 2"/>
    <property type="match status" value="1"/>
</dbReference>
<dbReference type="OrthoDB" id="2426426at2759"/>
<dbReference type="OMA" id="LYYEGPP"/>
<proteinExistence type="predicted"/>
<dbReference type="InterPro" id="IPR006076">
    <property type="entry name" value="FAD-dep_OxRdtase"/>
</dbReference>
<dbReference type="VEuPathDB" id="FungiDB:ASPCADRAFT_398764"/>
<accession>A0A1R3RF79</accession>
<gene>
    <name evidence="2" type="ORF">ASPCADRAFT_398764</name>
</gene>
<dbReference type="Gene3D" id="3.50.50.60">
    <property type="entry name" value="FAD/NAD(P)-binding domain"/>
    <property type="match status" value="1"/>
</dbReference>
<protein>
    <recommendedName>
        <fullName evidence="1">FAD dependent oxidoreductase domain-containing protein</fullName>
    </recommendedName>
</protein>
<evidence type="ECO:0000259" key="1">
    <source>
        <dbReference type="Pfam" id="PF01266"/>
    </source>
</evidence>
<dbReference type="InterPro" id="IPR036188">
    <property type="entry name" value="FAD/NAD-bd_sf"/>
</dbReference>
<dbReference type="SUPFAM" id="SSF51905">
    <property type="entry name" value="FAD/NAD(P)-binding domain"/>
    <property type="match status" value="1"/>
</dbReference>
<sequence length="444" mass="49151">MQSAQKLDIAVIGAGWYGCHIALELKKEGHRVVIFEKQPDILQGISGTFGIRLHKGPHYPRSKPTREACQEVFEKFCHTYPDLVVTHEHSTYGLGEKDALGYASKVTPEVFHEVCFESPDCRTLDVKQLGFAGLISAYDLNEPSIVVGDRLRSALDKRLHEASVDIRLGCDVTGITQSDSKQQVSVDGVLHTFDLVVNATAYHSLIPPDILTLLPVDIEVTYQACIGLVYEDLTPQDVPFSFIVMDGWFPCIMPAVSTHERPHRDYLIIHGAYTVMGSCDSLPEAEDLLGRLDDSVIGTKVRSHIEHELERFWPGYTGRFAYKGWKGTTLPKLKTRAEFRSSLTFEKDGIIYIFPGKVNNVFNAAQETLTLVDHIAKQRMGDLPLAQNSTSAVHACNGVRYTADGAFSTASQELAEKPGAGEQSTSNLQSLYMMDPGFRMGGKL</sequence>
<dbReference type="EMBL" id="KV907505">
    <property type="protein sequence ID" value="OOF93146.1"/>
    <property type="molecule type" value="Genomic_DNA"/>
</dbReference>
<dbReference type="AlphaFoldDB" id="A0A1R3RF79"/>
<organism evidence="2 3">
    <name type="scientific">Aspergillus carbonarius (strain ITEM 5010)</name>
    <dbReference type="NCBI Taxonomy" id="602072"/>
    <lineage>
        <taxon>Eukaryota</taxon>
        <taxon>Fungi</taxon>
        <taxon>Dikarya</taxon>
        <taxon>Ascomycota</taxon>
        <taxon>Pezizomycotina</taxon>
        <taxon>Eurotiomycetes</taxon>
        <taxon>Eurotiomycetidae</taxon>
        <taxon>Eurotiales</taxon>
        <taxon>Aspergillaceae</taxon>
        <taxon>Aspergillus</taxon>
        <taxon>Aspergillus subgen. Circumdati</taxon>
    </lineage>
</organism>
<feature type="domain" description="FAD dependent oxidoreductase" evidence="1">
    <location>
        <begin position="8"/>
        <end position="328"/>
    </location>
</feature>
<dbReference type="Pfam" id="PF01266">
    <property type="entry name" value="DAO"/>
    <property type="match status" value="1"/>
</dbReference>
<reference evidence="3" key="1">
    <citation type="journal article" date="2017" name="Genome Biol.">
        <title>Comparative genomics reveals high biological diversity and specific adaptations in the industrially and medically important fungal genus Aspergillus.</title>
        <authorList>
            <person name="de Vries R.P."/>
            <person name="Riley R."/>
            <person name="Wiebenga A."/>
            <person name="Aguilar-Osorio G."/>
            <person name="Amillis S."/>
            <person name="Uchima C.A."/>
            <person name="Anderluh G."/>
            <person name="Asadollahi M."/>
            <person name="Askin M."/>
            <person name="Barry K."/>
            <person name="Battaglia E."/>
            <person name="Bayram O."/>
            <person name="Benocci T."/>
            <person name="Braus-Stromeyer S.A."/>
            <person name="Caldana C."/>
            <person name="Canovas D."/>
            <person name="Cerqueira G.C."/>
            <person name="Chen F."/>
            <person name="Chen W."/>
            <person name="Choi C."/>
            <person name="Clum A."/>
            <person name="Dos Santos R.A."/>
            <person name="Damasio A.R."/>
            <person name="Diallinas G."/>
            <person name="Emri T."/>
            <person name="Fekete E."/>
            <person name="Flipphi M."/>
            <person name="Freyberg S."/>
            <person name="Gallo A."/>
            <person name="Gournas C."/>
            <person name="Habgood R."/>
            <person name="Hainaut M."/>
            <person name="Harispe M.L."/>
            <person name="Henrissat B."/>
            <person name="Hilden K.S."/>
            <person name="Hope R."/>
            <person name="Hossain A."/>
            <person name="Karabika E."/>
            <person name="Karaffa L."/>
            <person name="Karanyi Z."/>
            <person name="Krasevec N."/>
            <person name="Kuo A."/>
            <person name="Kusch H."/>
            <person name="LaButti K."/>
            <person name="Lagendijk E.L."/>
            <person name="Lapidus A."/>
            <person name="Levasseur A."/>
            <person name="Lindquist E."/>
            <person name="Lipzen A."/>
            <person name="Logrieco A.F."/>
            <person name="MacCabe A."/>
            <person name="Maekelae M.R."/>
            <person name="Malavazi I."/>
            <person name="Melin P."/>
            <person name="Meyer V."/>
            <person name="Mielnichuk N."/>
            <person name="Miskei M."/>
            <person name="Molnar A.P."/>
            <person name="Mule G."/>
            <person name="Ngan C.Y."/>
            <person name="Orejas M."/>
            <person name="Orosz E."/>
            <person name="Ouedraogo J.P."/>
            <person name="Overkamp K.M."/>
            <person name="Park H.-S."/>
            <person name="Perrone G."/>
            <person name="Piumi F."/>
            <person name="Punt P.J."/>
            <person name="Ram A.F."/>
            <person name="Ramon A."/>
            <person name="Rauscher S."/>
            <person name="Record E."/>
            <person name="Riano-Pachon D.M."/>
            <person name="Robert V."/>
            <person name="Roehrig J."/>
            <person name="Ruller R."/>
            <person name="Salamov A."/>
            <person name="Salih N.S."/>
            <person name="Samson R.A."/>
            <person name="Sandor E."/>
            <person name="Sanguinetti M."/>
            <person name="Schuetze T."/>
            <person name="Sepcic K."/>
            <person name="Shelest E."/>
            <person name="Sherlock G."/>
            <person name="Sophianopoulou V."/>
            <person name="Squina F.M."/>
            <person name="Sun H."/>
            <person name="Susca A."/>
            <person name="Todd R.B."/>
            <person name="Tsang A."/>
            <person name="Unkles S.E."/>
            <person name="van de Wiele N."/>
            <person name="van Rossen-Uffink D."/>
            <person name="Oliveira J.V."/>
            <person name="Vesth T.C."/>
            <person name="Visser J."/>
            <person name="Yu J.-H."/>
            <person name="Zhou M."/>
            <person name="Andersen M.R."/>
            <person name="Archer D.B."/>
            <person name="Baker S.E."/>
            <person name="Benoit I."/>
            <person name="Brakhage A.A."/>
            <person name="Braus G.H."/>
            <person name="Fischer R."/>
            <person name="Frisvad J.C."/>
            <person name="Goldman G.H."/>
            <person name="Houbraken J."/>
            <person name="Oakley B."/>
            <person name="Pocsi I."/>
            <person name="Scazzocchio C."/>
            <person name="Seiboth B."/>
            <person name="vanKuyk P.A."/>
            <person name="Wortman J."/>
            <person name="Dyer P.S."/>
            <person name="Grigoriev I.V."/>
        </authorList>
    </citation>
    <scope>NUCLEOTIDE SEQUENCE [LARGE SCALE GENOMIC DNA]</scope>
    <source>
        <strain evidence="3">ITEM 5010</strain>
    </source>
</reference>
<evidence type="ECO:0000313" key="3">
    <source>
        <dbReference type="Proteomes" id="UP000188318"/>
    </source>
</evidence>
<name>A0A1R3RF79_ASPC5</name>
<keyword evidence="3" id="KW-1185">Reference proteome</keyword>